<accession>A2EVC5</accession>
<dbReference type="PANTHER" id="PTHR10429">
    <property type="entry name" value="DNA-3-METHYLADENINE GLYCOSYLASE"/>
    <property type="match status" value="1"/>
</dbReference>
<comment type="function">
    <text evidence="2">Hydrolysis of the deoxyribose N-glycosidic bond to excise 3-methyladenine, and 7-methylguanine from the damaged DNA polymer formed by alkylation lesions.</text>
</comment>
<evidence type="ECO:0000256" key="4">
    <source>
        <dbReference type="ARBA" id="ARBA00012000"/>
    </source>
</evidence>
<feature type="transmembrane region" description="Helical" evidence="10">
    <location>
        <begin position="74"/>
        <end position="92"/>
    </location>
</feature>
<evidence type="ECO:0000256" key="7">
    <source>
        <dbReference type="ARBA" id="ARBA00023204"/>
    </source>
</evidence>
<dbReference type="RefSeq" id="XP_001315594.1">
    <property type="nucleotide sequence ID" value="XM_001315559.1"/>
</dbReference>
<dbReference type="KEGG" id="tva:4761213"/>
<evidence type="ECO:0000256" key="6">
    <source>
        <dbReference type="ARBA" id="ARBA00022801"/>
    </source>
</evidence>
<dbReference type="HAMAP" id="MF_00527">
    <property type="entry name" value="3MGH"/>
    <property type="match status" value="1"/>
</dbReference>
<dbReference type="AlphaFoldDB" id="A2EVC5"/>
<evidence type="ECO:0000256" key="8">
    <source>
        <dbReference type="ARBA" id="ARBA00033426"/>
    </source>
</evidence>
<dbReference type="EMBL" id="DS113506">
    <property type="protein sequence ID" value="EAY03371.1"/>
    <property type="molecule type" value="Genomic_DNA"/>
</dbReference>
<comment type="catalytic activity">
    <reaction evidence="1">
        <text>Hydrolysis of alkylated DNA, releasing 3-methyladenine, 3-methylguanine, 7-methylguanine and 7-methyladenine.</text>
        <dbReference type="EC" id="3.2.2.21"/>
    </reaction>
</comment>
<dbReference type="EC" id="3.2.2.21" evidence="4"/>
<keyword evidence="10" id="KW-0812">Transmembrane</keyword>
<dbReference type="InterPro" id="IPR003180">
    <property type="entry name" value="MPG"/>
</dbReference>
<dbReference type="eggNOG" id="KOG4486">
    <property type="taxonomic scope" value="Eukaryota"/>
</dbReference>
<dbReference type="VEuPathDB" id="TrichDB:TVAG_489150"/>
<evidence type="ECO:0000313" key="11">
    <source>
        <dbReference type="EMBL" id="EAY03371.1"/>
    </source>
</evidence>
<keyword evidence="10" id="KW-0472">Membrane</keyword>
<evidence type="ECO:0000256" key="9">
    <source>
        <dbReference type="SAM" id="MobiDB-lite"/>
    </source>
</evidence>
<dbReference type="SUPFAM" id="SSF50486">
    <property type="entry name" value="FMT C-terminal domain-like"/>
    <property type="match status" value="1"/>
</dbReference>
<organism evidence="11 12">
    <name type="scientific">Trichomonas vaginalis (strain ATCC PRA-98 / G3)</name>
    <dbReference type="NCBI Taxonomy" id="412133"/>
    <lineage>
        <taxon>Eukaryota</taxon>
        <taxon>Metamonada</taxon>
        <taxon>Parabasalia</taxon>
        <taxon>Trichomonadida</taxon>
        <taxon>Trichomonadidae</taxon>
        <taxon>Trichomonas</taxon>
    </lineage>
</organism>
<dbReference type="Gene3D" id="3.10.300.10">
    <property type="entry name" value="Methylpurine-DNA glycosylase (MPG)"/>
    <property type="match status" value="2"/>
</dbReference>
<reference evidence="11" key="2">
    <citation type="journal article" date="2007" name="Science">
        <title>Draft genome sequence of the sexually transmitted pathogen Trichomonas vaginalis.</title>
        <authorList>
            <person name="Carlton J.M."/>
            <person name="Hirt R.P."/>
            <person name="Silva J.C."/>
            <person name="Delcher A.L."/>
            <person name="Schatz M."/>
            <person name="Zhao Q."/>
            <person name="Wortman J.R."/>
            <person name="Bidwell S.L."/>
            <person name="Alsmark U.C.M."/>
            <person name="Besteiro S."/>
            <person name="Sicheritz-Ponten T."/>
            <person name="Noel C.J."/>
            <person name="Dacks J.B."/>
            <person name="Foster P.G."/>
            <person name="Simillion C."/>
            <person name="Van de Peer Y."/>
            <person name="Miranda-Saavedra D."/>
            <person name="Barton G.J."/>
            <person name="Westrop G.D."/>
            <person name="Mueller S."/>
            <person name="Dessi D."/>
            <person name="Fiori P.L."/>
            <person name="Ren Q."/>
            <person name="Paulsen I."/>
            <person name="Zhang H."/>
            <person name="Bastida-Corcuera F.D."/>
            <person name="Simoes-Barbosa A."/>
            <person name="Brown M.T."/>
            <person name="Hayes R.D."/>
            <person name="Mukherjee M."/>
            <person name="Okumura C.Y."/>
            <person name="Schneider R."/>
            <person name="Smith A.J."/>
            <person name="Vanacova S."/>
            <person name="Villalvazo M."/>
            <person name="Haas B.J."/>
            <person name="Pertea M."/>
            <person name="Feldblyum T.V."/>
            <person name="Utterback T.R."/>
            <person name="Shu C.L."/>
            <person name="Osoegawa K."/>
            <person name="de Jong P.J."/>
            <person name="Hrdy I."/>
            <person name="Horvathova L."/>
            <person name="Zubacova Z."/>
            <person name="Dolezal P."/>
            <person name="Malik S.B."/>
            <person name="Logsdon J.M. Jr."/>
            <person name="Henze K."/>
            <person name="Gupta A."/>
            <person name="Wang C.C."/>
            <person name="Dunne R.L."/>
            <person name="Upcroft J.A."/>
            <person name="Upcroft P."/>
            <person name="White O."/>
            <person name="Salzberg S.L."/>
            <person name="Tang P."/>
            <person name="Chiu C.-H."/>
            <person name="Lee Y.-S."/>
            <person name="Embley T.M."/>
            <person name="Coombs G.H."/>
            <person name="Mottram J.C."/>
            <person name="Tachezy J."/>
            <person name="Fraser-Liggett C.M."/>
            <person name="Johnson P.J."/>
        </authorList>
    </citation>
    <scope>NUCLEOTIDE SEQUENCE [LARGE SCALE GENOMIC DNA]</scope>
    <source>
        <strain evidence="11">G3</strain>
    </source>
</reference>
<comment type="similarity">
    <text evidence="3">Belongs to the DNA glycosylase MPG family.</text>
</comment>
<keyword evidence="10" id="KW-1133">Transmembrane helix</keyword>
<dbReference type="SMR" id="A2EVC5"/>
<evidence type="ECO:0000256" key="3">
    <source>
        <dbReference type="ARBA" id="ARBA00009232"/>
    </source>
</evidence>
<dbReference type="InterPro" id="IPR036995">
    <property type="entry name" value="MPG_sf"/>
</dbReference>
<evidence type="ECO:0000256" key="10">
    <source>
        <dbReference type="SAM" id="Phobius"/>
    </source>
</evidence>
<dbReference type="GO" id="GO:0003677">
    <property type="term" value="F:DNA binding"/>
    <property type="evidence" value="ECO:0007669"/>
    <property type="project" value="InterPro"/>
</dbReference>
<proteinExistence type="inferred from homology"/>
<dbReference type="FunFam" id="3.10.300.10:FF:000006">
    <property type="entry name" value="DNA-3-methyladenine glycosylase family protein"/>
    <property type="match status" value="1"/>
</dbReference>
<evidence type="ECO:0000313" key="12">
    <source>
        <dbReference type="Proteomes" id="UP000001542"/>
    </source>
</evidence>
<gene>
    <name evidence="11" type="ORF">TVAG_489150</name>
</gene>
<keyword evidence="12" id="KW-1185">Reference proteome</keyword>
<keyword evidence="5" id="KW-0227">DNA damage</keyword>
<dbReference type="GO" id="GO:0003905">
    <property type="term" value="F:alkylbase DNA N-glycosylase activity"/>
    <property type="evidence" value="ECO:0000318"/>
    <property type="project" value="GO_Central"/>
</dbReference>
<evidence type="ECO:0000256" key="5">
    <source>
        <dbReference type="ARBA" id="ARBA00022763"/>
    </source>
</evidence>
<evidence type="ECO:0000256" key="2">
    <source>
        <dbReference type="ARBA" id="ARBA00002421"/>
    </source>
</evidence>
<keyword evidence="7" id="KW-0234">DNA repair</keyword>
<keyword evidence="6" id="KW-0378">Hydrolase</keyword>
<evidence type="ECO:0000256" key="1">
    <source>
        <dbReference type="ARBA" id="ARBA00000086"/>
    </source>
</evidence>
<dbReference type="STRING" id="5722.A2EVC5"/>
<dbReference type="Pfam" id="PF02245">
    <property type="entry name" value="Pur_DNA_glyco"/>
    <property type="match status" value="2"/>
</dbReference>
<sequence length="202" mass="23152">MTLSKRLQQNFFKDDVVEVAKKLIGKLICRKFEDGTIKKFRINETEAYAAPDDAANHYNSYNEKKKSQLNIEKGLLYLYICYGIYWMVNVTAGQGSKPEGCLIRGIETAPGPGRTGARLEVSKSMHGIDLTTSDIIWIEDDGNNWDYISTPRVGIDYAPEPWLSKPWRFYHETEESRKYASRLGKSKPKKKKKSDDEKSSQK</sequence>
<dbReference type="OrthoDB" id="5568149at2759"/>
<protein>
    <recommendedName>
        <fullName evidence="4">DNA-3-methyladenine glycosylase II</fullName>
        <ecNumber evidence="4">3.2.2.21</ecNumber>
    </recommendedName>
    <alternativeName>
        <fullName evidence="8">3-methyladenine DNA glycosidase</fullName>
    </alternativeName>
</protein>
<dbReference type="InParanoid" id="A2EVC5"/>
<feature type="region of interest" description="Disordered" evidence="9">
    <location>
        <begin position="177"/>
        <end position="202"/>
    </location>
</feature>
<name>A2EVC5_TRIV3</name>
<dbReference type="InterPro" id="IPR011034">
    <property type="entry name" value="Formyl_transferase-like_C_sf"/>
</dbReference>
<feature type="compositionally biased region" description="Basic and acidic residues" evidence="9">
    <location>
        <begin position="193"/>
        <end position="202"/>
    </location>
</feature>
<dbReference type="GO" id="GO:0006284">
    <property type="term" value="P:base-excision repair"/>
    <property type="evidence" value="ECO:0000318"/>
    <property type="project" value="GO_Central"/>
</dbReference>
<dbReference type="PANTHER" id="PTHR10429:SF0">
    <property type="entry name" value="DNA-3-METHYLADENINE GLYCOSYLASE"/>
    <property type="match status" value="1"/>
</dbReference>
<reference evidence="11" key="1">
    <citation type="submission" date="2006-10" db="EMBL/GenBank/DDBJ databases">
        <authorList>
            <person name="Amadeo P."/>
            <person name="Zhao Q."/>
            <person name="Wortman J."/>
            <person name="Fraser-Liggett C."/>
            <person name="Carlton J."/>
        </authorList>
    </citation>
    <scope>NUCLEOTIDE SEQUENCE</scope>
    <source>
        <strain evidence="11">G3</strain>
    </source>
</reference>
<dbReference type="VEuPathDB" id="TrichDB:TVAGG3_0450230"/>
<dbReference type="OMA" id="ANWMFNI"/>
<dbReference type="Proteomes" id="UP000001542">
    <property type="component" value="Unassembled WGS sequence"/>
</dbReference>